<dbReference type="AlphaFoldDB" id="A0A8K0Y1B7"/>
<organism evidence="1 2">
    <name type="scientific">Szabonella alba</name>
    <dbReference type="NCBI Taxonomy" id="2804194"/>
    <lineage>
        <taxon>Bacteria</taxon>
        <taxon>Pseudomonadati</taxon>
        <taxon>Pseudomonadota</taxon>
        <taxon>Alphaproteobacteria</taxon>
        <taxon>Rhodobacterales</taxon>
        <taxon>Paracoccaceae</taxon>
        <taxon>Szabonella</taxon>
    </lineage>
</organism>
<dbReference type="RefSeq" id="WP_202688647.1">
    <property type="nucleotide sequence ID" value="NZ_JAESVN010000004.1"/>
</dbReference>
<dbReference type="EMBL" id="JAESVN010000004">
    <property type="protein sequence ID" value="MBL4917717.1"/>
    <property type="molecule type" value="Genomic_DNA"/>
</dbReference>
<evidence type="ECO:0000313" key="2">
    <source>
        <dbReference type="Proteomes" id="UP000648908"/>
    </source>
</evidence>
<sequence length="183" mass="19051">MTGAGIGHNRGPELAPGTAWRRHCWGAARKALLPHLPIEVLRGRLKRAAELGLDYSTYAGIRATTGRDVVAVLFSSNALGMERGGGVTPDRKAHLAAVKAARIGLATPPLTPGAMLEVPLDAAWPAPPVLSPFRVQAEMIRAALGSCPGDGAILVGGYGGERDWAMAGRLAAYLPAERVFATG</sequence>
<proteinExistence type="predicted"/>
<gene>
    <name evidence="1" type="ORF">JL811_10835</name>
</gene>
<evidence type="ECO:0000313" key="1">
    <source>
        <dbReference type="EMBL" id="MBL4917717.1"/>
    </source>
</evidence>
<accession>A0A8K0Y1B7</accession>
<reference evidence="1" key="1">
    <citation type="submission" date="2021-01" db="EMBL/GenBank/DDBJ databases">
        <title>Tabrizicola alba sp. nov. a motile alkaliphilic bacterium isolated from a soda lake.</title>
        <authorList>
            <person name="Szuroczki S."/>
            <person name="Abbaszade G."/>
            <person name="Schumann P."/>
            <person name="Toth E."/>
        </authorList>
    </citation>
    <scope>NUCLEOTIDE SEQUENCE</scope>
    <source>
        <strain evidence="1">DMG-N-6</strain>
    </source>
</reference>
<protein>
    <submittedName>
        <fullName evidence="1">Uncharacterized protein</fullName>
    </submittedName>
</protein>
<comment type="caution">
    <text evidence="1">The sequence shown here is derived from an EMBL/GenBank/DDBJ whole genome shotgun (WGS) entry which is preliminary data.</text>
</comment>
<name>A0A8K0Y1B7_9RHOB</name>
<keyword evidence="2" id="KW-1185">Reference proteome</keyword>
<dbReference type="Proteomes" id="UP000648908">
    <property type="component" value="Unassembled WGS sequence"/>
</dbReference>